<dbReference type="AlphaFoldDB" id="A0A3Q7I5H4"/>
<proteinExistence type="predicted"/>
<evidence type="ECO:0000256" key="1">
    <source>
        <dbReference type="SAM" id="MobiDB-lite"/>
    </source>
</evidence>
<name>A0A3Q7I5H4_SOLLC</name>
<dbReference type="EnsemblPlants" id="Solyc09g065497.1.1">
    <property type="protein sequence ID" value="Solyc09g065497.1.1"/>
    <property type="gene ID" value="Solyc09g065497.1"/>
</dbReference>
<protein>
    <submittedName>
        <fullName evidence="2">Uncharacterized protein</fullName>
    </submittedName>
</protein>
<reference evidence="2" key="2">
    <citation type="submission" date="2019-01" db="UniProtKB">
        <authorList>
            <consortium name="EnsemblPlants"/>
        </authorList>
    </citation>
    <scope>IDENTIFICATION</scope>
    <source>
        <strain evidence="2">cv. Heinz 1706</strain>
    </source>
</reference>
<evidence type="ECO:0000313" key="3">
    <source>
        <dbReference type="Proteomes" id="UP000004994"/>
    </source>
</evidence>
<dbReference type="InParanoid" id="A0A3Q7I5H4"/>
<feature type="compositionally biased region" description="Polar residues" evidence="1">
    <location>
        <begin position="60"/>
        <end position="92"/>
    </location>
</feature>
<accession>A0A3Q7I5H4</accession>
<feature type="region of interest" description="Disordered" evidence="1">
    <location>
        <begin position="17"/>
        <end position="92"/>
    </location>
</feature>
<dbReference type="Proteomes" id="UP000004994">
    <property type="component" value="Chromosome 9"/>
</dbReference>
<sequence length="181" mass="20235">MNIVPSLMKIVVLQLPPKGVGDSNEGVQLEPNDDIDEQALSGQNSDDDFVNEPPPLLKLTGQQNNDNAGQGPQYFTNSDNINNNNAGQGPQYFTSPVVSENHNQGLFDDEKVECDESSNDGSKEVFQFVVHSCMIAYYAPFDHKYYKNSCPSFHIAHCTTYHEAFLEAYQVYSNPFDQIMD</sequence>
<reference evidence="2" key="1">
    <citation type="journal article" date="2012" name="Nature">
        <title>The tomato genome sequence provides insights into fleshy fruit evolution.</title>
        <authorList>
            <consortium name="Tomato Genome Consortium"/>
        </authorList>
    </citation>
    <scope>NUCLEOTIDE SEQUENCE [LARGE SCALE GENOMIC DNA]</scope>
    <source>
        <strain evidence="2">cv. Heinz 1706</strain>
    </source>
</reference>
<dbReference type="Gramene" id="Solyc09g065497.1.1">
    <property type="protein sequence ID" value="Solyc09g065497.1.1"/>
    <property type="gene ID" value="Solyc09g065497.1"/>
</dbReference>
<organism evidence="2">
    <name type="scientific">Solanum lycopersicum</name>
    <name type="common">Tomato</name>
    <name type="synonym">Lycopersicon esculentum</name>
    <dbReference type="NCBI Taxonomy" id="4081"/>
    <lineage>
        <taxon>Eukaryota</taxon>
        <taxon>Viridiplantae</taxon>
        <taxon>Streptophyta</taxon>
        <taxon>Embryophyta</taxon>
        <taxon>Tracheophyta</taxon>
        <taxon>Spermatophyta</taxon>
        <taxon>Magnoliopsida</taxon>
        <taxon>eudicotyledons</taxon>
        <taxon>Gunneridae</taxon>
        <taxon>Pentapetalae</taxon>
        <taxon>asterids</taxon>
        <taxon>lamiids</taxon>
        <taxon>Solanales</taxon>
        <taxon>Solanaceae</taxon>
        <taxon>Solanoideae</taxon>
        <taxon>Solaneae</taxon>
        <taxon>Solanum</taxon>
        <taxon>Solanum subgen. Lycopersicon</taxon>
    </lineage>
</organism>
<evidence type="ECO:0000313" key="2">
    <source>
        <dbReference type="EnsemblPlants" id="Solyc09g065497.1.1"/>
    </source>
</evidence>
<keyword evidence="3" id="KW-1185">Reference proteome</keyword>